<name>A0A3B0Y800_9ZZZZ</name>
<sequence length="251" mass="27758">MSNRIVIRNTPVDGYIIQSIMNFPTNKHLRDSWQAIHFARASLGSPAENNTSQAGDEVLCALIDAPAFSQLQINVAESTRKGVVVGDILASLYLMHLLELPDCSLSRAIQVSSKLAKSSEYGAGPETPYSERTIKTYIKEFASVAHLWAAFRISAHFSFANSTQDSAKNLAKFLVLSETCYQFGCSFVPHGAQYKYPIIKTEDAWVLPEGTSPSELTMDDFPDIMLDFVRGKDITALTNSFILGRVYSQCQ</sequence>
<accession>A0A3B0Y800</accession>
<organism evidence="1">
    <name type="scientific">hydrothermal vent metagenome</name>
    <dbReference type="NCBI Taxonomy" id="652676"/>
    <lineage>
        <taxon>unclassified sequences</taxon>
        <taxon>metagenomes</taxon>
        <taxon>ecological metagenomes</taxon>
    </lineage>
</organism>
<dbReference type="AlphaFoldDB" id="A0A3B0Y800"/>
<protein>
    <submittedName>
        <fullName evidence="1">Uncharacterized protein</fullName>
    </submittedName>
</protein>
<evidence type="ECO:0000313" key="1">
    <source>
        <dbReference type="EMBL" id="VAW72513.1"/>
    </source>
</evidence>
<dbReference type="EMBL" id="UOFJ01000666">
    <property type="protein sequence ID" value="VAW72513.1"/>
    <property type="molecule type" value="Genomic_DNA"/>
</dbReference>
<proteinExistence type="predicted"/>
<reference evidence="1" key="1">
    <citation type="submission" date="2018-06" db="EMBL/GenBank/DDBJ databases">
        <authorList>
            <person name="Zhirakovskaya E."/>
        </authorList>
    </citation>
    <scope>NUCLEOTIDE SEQUENCE</scope>
</reference>
<gene>
    <name evidence="1" type="ORF">MNBD_GAMMA10-1387</name>
</gene>